<keyword evidence="4 5" id="KW-0472">Membrane</keyword>
<feature type="domain" description="SLC26A/SulP transporter" evidence="6">
    <location>
        <begin position="63"/>
        <end position="176"/>
    </location>
</feature>
<evidence type="ECO:0000259" key="6">
    <source>
        <dbReference type="Pfam" id="PF00916"/>
    </source>
</evidence>
<reference evidence="7" key="2">
    <citation type="submission" date="2004-02" db="EMBL/GenBank/DDBJ databases">
        <authorList>
            <consortium name="Genoscope"/>
            <consortium name="Whitehead Institute Centre for Genome Research"/>
        </authorList>
    </citation>
    <scope>NUCLEOTIDE SEQUENCE</scope>
</reference>
<dbReference type="InterPro" id="IPR011547">
    <property type="entry name" value="SLC26A/SulP_dom"/>
</dbReference>
<evidence type="ECO:0000313" key="7">
    <source>
        <dbReference type="EMBL" id="CAG03258.1"/>
    </source>
</evidence>
<feature type="non-terminal residue" evidence="7">
    <location>
        <position position="493"/>
    </location>
</feature>
<dbReference type="PANTHER" id="PTHR11814">
    <property type="entry name" value="SULFATE TRANSPORTER"/>
    <property type="match status" value="1"/>
</dbReference>
<accession>Q4S7X4</accession>
<dbReference type="AlphaFoldDB" id="Q4S7X4"/>
<keyword evidence="3 5" id="KW-1133">Transmembrane helix</keyword>
<dbReference type="OrthoDB" id="288203at2759"/>
<feature type="domain" description="SLC26A/SulP transporter" evidence="6">
    <location>
        <begin position="200"/>
        <end position="256"/>
    </location>
</feature>
<feature type="transmembrane region" description="Helical" evidence="5">
    <location>
        <begin position="382"/>
        <end position="402"/>
    </location>
</feature>
<evidence type="ECO:0000256" key="4">
    <source>
        <dbReference type="ARBA" id="ARBA00023136"/>
    </source>
</evidence>
<evidence type="ECO:0000256" key="5">
    <source>
        <dbReference type="SAM" id="Phobius"/>
    </source>
</evidence>
<reference evidence="7" key="1">
    <citation type="journal article" date="2004" name="Nature">
        <title>Genome duplication in the teleost fish Tetraodon nigroviridis reveals the early vertebrate proto-karyotype.</title>
        <authorList>
            <person name="Jaillon O."/>
            <person name="Aury J.-M."/>
            <person name="Brunet F."/>
            <person name="Petit J.-L."/>
            <person name="Stange-Thomann N."/>
            <person name="Mauceli E."/>
            <person name="Bouneau L."/>
            <person name="Fischer C."/>
            <person name="Ozouf-Costaz C."/>
            <person name="Bernot A."/>
            <person name="Nicaud S."/>
            <person name="Jaffe D."/>
            <person name="Fisher S."/>
            <person name="Lutfalla G."/>
            <person name="Dossat C."/>
            <person name="Segurens B."/>
            <person name="Dasilva C."/>
            <person name="Salanoubat M."/>
            <person name="Levy M."/>
            <person name="Boudet N."/>
            <person name="Castellano S."/>
            <person name="Anthouard V."/>
            <person name="Jubin C."/>
            <person name="Castelli V."/>
            <person name="Katinka M."/>
            <person name="Vacherie B."/>
            <person name="Biemont C."/>
            <person name="Skalli Z."/>
            <person name="Cattolico L."/>
            <person name="Poulain J."/>
            <person name="De Berardinis V."/>
            <person name="Cruaud C."/>
            <person name="Duprat S."/>
            <person name="Brottier P."/>
            <person name="Coutanceau J.-P."/>
            <person name="Gouzy J."/>
            <person name="Parra G."/>
            <person name="Lardier G."/>
            <person name="Chapple C."/>
            <person name="McKernan K.J."/>
            <person name="McEwan P."/>
            <person name="Bosak S."/>
            <person name="Kellis M."/>
            <person name="Volff J.-N."/>
            <person name="Guigo R."/>
            <person name="Zody M.C."/>
            <person name="Mesirov J."/>
            <person name="Lindblad-Toh K."/>
            <person name="Birren B."/>
            <person name="Nusbaum C."/>
            <person name="Kahn D."/>
            <person name="Robinson-Rechavi M."/>
            <person name="Laudet V."/>
            <person name="Schachter V."/>
            <person name="Quetier F."/>
            <person name="Saurin W."/>
            <person name="Scarpelli C."/>
            <person name="Wincker P."/>
            <person name="Lander E.S."/>
            <person name="Weissenbach J."/>
            <person name="Roest Crollius H."/>
        </authorList>
    </citation>
    <scope>NUCLEOTIDE SEQUENCE [LARGE SCALE GENOMIC DNA]</scope>
</reference>
<dbReference type="PROSITE" id="PS01130">
    <property type="entry name" value="SLC26A"/>
    <property type="match status" value="1"/>
</dbReference>
<dbReference type="GO" id="GO:0016020">
    <property type="term" value="C:membrane"/>
    <property type="evidence" value="ECO:0007669"/>
    <property type="project" value="UniProtKB-SubCell"/>
</dbReference>
<feature type="domain" description="SLC26A/SulP transporter" evidence="6">
    <location>
        <begin position="284"/>
        <end position="468"/>
    </location>
</feature>
<feature type="transmembrane region" description="Helical" evidence="5">
    <location>
        <begin position="261"/>
        <end position="287"/>
    </location>
</feature>
<dbReference type="InterPro" id="IPR018045">
    <property type="entry name" value="S04_transporter_CS"/>
</dbReference>
<keyword evidence="2 5" id="KW-0812">Transmembrane</keyword>
<evidence type="ECO:0000256" key="2">
    <source>
        <dbReference type="ARBA" id="ARBA00022692"/>
    </source>
</evidence>
<proteinExistence type="predicted"/>
<dbReference type="EMBL" id="CAAE01014710">
    <property type="protein sequence ID" value="CAG03258.1"/>
    <property type="molecule type" value="Genomic_DNA"/>
</dbReference>
<gene>
    <name evidence="7" type="ORF">GSTENG00022595001</name>
</gene>
<dbReference type="InterPro" id="IPR001902">
    <property type="entry name" value="SLC26A/SulP_fam"/>
</dbReference>
<comment type="subcellular location">
    <subcellularLocation>
        <location evidence="1">Membrane</location>
        <topology evidence="1">Multi-pass membrane protein</topology>
    </subcellularLocation>
</comment>
<feature type="transmembrane region" description="Helical" evidence="5">
    <location>
        <begin position="82"/>
        <end position="107"/>
    </location>
</feature>
<feature type="transmembrane region" description="Helical" evidence="5">
    <location>
        <begin position="325"/>
        <end position="346"/>
    </location>
</feature>
<sequence>LHSHPPNPARVDSHLKYSSPEPSFPAVCLSFRSSGPKVRKHLLGTVPIVSWLPRYPFKENALGDLISGISVGIMQLPQGMAYALLASVPPVFGLYSSFYPVLIYFIFGTSKHISIGTYAVMSVMIGSVTERLAPDSNFMMFDNLTNSSVVDLASRDAQRVRVAAAVTCLSGLFQVCGPVVPITCEFWCCFKMLFCHLLCVQVLLGLLQLGFLVTYLSEPLVRGYTTGAAIHVIVSQLKYTFGINPKRHNGPLSLIYVRRNAAVTCCFAARYVKIPIVWILVLCQTILEVCYLVPKTNIGTLVVSIVAIVCLLVAKELNACLSKKIPVPIPVELLAIIIATVISWQVNLNEQFGVDVVGKIPSGLQAPVVPAFSLFGDVIGDAFALAFVGYGIAISLGRIFALKYGYNVDSNQEFLALGLSNSVGGFFQCFAISCSMSRTMVQESTGGKTQVGLSGYEHIHALFSCLFIFGQDILVPHSHFKVILMRMMSFKPK</sequence>
<feature type="transmembrane region" description="Helical" evidence="5">
    <location>
        <begin position="293"/>
        <end position="313"/>
    </location>
</feature>
<comment type="caution">
    <text evidence="7">The sequence shown here is derived from an EMBL/GenBank/DDBJ whole genome shotgun (WGS) entry which is preliminary data.</text>
</comment>
<evidence type="ECO:0000256" key="1">
    <source>
        <dbReference type="ARBA" id="ARBA00004141"/>
    </source>
</evidence>
<feature type="transmembrane region" description="Helical" evidence="5">
    <location>
        <begin position="193"/>
        <end position="217"/>
    </location>
</feature>
<protein>
    <submittedName>
        <fullName evidence="7">(spotted green pufferfish) hypothetical protein</fullName>
    </submittedName>
</protein>
<evidence type="ECO:0000256" key="3">
    <source>
        <dbReference type="ARBA" id="ARBA00022989"/>
    </source>
</evidence>
<name>Q4S7X4_TETNG</name>
<dbReference type="GO" id="GO:0008271">
    <property type="term" value="F:secondary active sulfate transmembrane transporter activity"/>
    <property type="evidence" value="ECO:0007669"/>
    <property type="project" value="InterPro"/>
</dbReference>
<organism evidence="7">
    <name type="scientific">Tetraodon nigroviridis</name>
    <name type="common">Spotted green pufferfish</name>
    <name type="synonym">Chelonodon nigroviridis</name>
    <dbReference type="NCBI Taxonomy" id="99883"/>
    <lineage>
        <taxon>Eukaryota</taxon>
        <taxon>Metazoa</taxon>
        <taxon>Chordata</taxon>
        <taxon>Craniata</taxon>
        <taxon>Vertebrata</taxon>
        <taxon>Euteleostomi</taxon>
        <taxon>Actinopterygii</taxon>
        <taxon>Neopterygii</taxon>
        <taxon>Teleostei</taxon>
        <taxon>Neoteleostei</taxon>
        <taxon>Acanthomorphata</taxon>
        <taxon>Eupercaria</taxon>
        <taxon>Tetraodontiformes</taxon>
        <taxon>Tetradontoidea</taxon>
        <taxon>Tetraodontidae</taxon>
        <taxon>Tetraodon</taxon>
    </lineage>
</organism>
<dbReference type="KEGG" id="tng:GSTEN00022595G001"/>
<dbReference type="Pfam" id="PF00916">
    <property type="entry name" value="Sulfate_transp"/>
    <property type="match status" value="3"/>
</dbReference>